<feature type="coiled-coil region" evidence="1">
    <location>
        <begin position="343"/>
        <end position="384"/>
    </location>
</feature>
<organism evidence="3 4">
    <name type="scientific">Maudiozyma exigua</name>
    <name type="common">Yeast</name>
    <name type="synonym">Kazachstania exigua</name>
    <dbReference type="NCBI Taxonomy" id="34358"/>
    <lineage>
        <taxon>Eukaryota</taxon>
        <taxon>Fungi</taxon>
        <taxon>Dikarya</taxon>
        <taxon>Ascomycota</taxon>
        <taxon>Saccharomycotina</taxon>
        <taxon>Saccharomycetes</taxon>
        <taxon>Saccharomycetales</taxon>
        <taxon>Saccharomycetaceae</taxon>
        <taxon>Maudiozyma</taxon>
    </lineage>
</organism>
<reference evidence="3 4" key="1">
    <citation type="submission" date="2020-11" db="EMBL/GenBank/DDBJ databases">
        <title>Kefir isolates.</title>
        <authorList>
            <person name="Marcisauskas S."/>
            <person name="Kim Y."/>
            <person name="Blasche S."/>
        </authorList>
    </citation>
    <scope>NUCLEOTIDE SEQUENCE [LARGE SCALE GENOMIC DNA]</scope>
    <source>
        <strain evidence="3 4">OG2</strain>
    </source>
</reference>
<comment type="caution">
    <text evidence="3">The sequence shown here is derived from an EMBL/GenBank/DDBJ whole genome shotgun (WGS) entry which is preliminary data.</text>
</comment>
<evidence type="ECO:0000256" key="1">
    <source>
        <dbReference type="SAM" id="Coils"/>
    </source>
</evidence>
<evidence type="ECO:0000313" key="4">
    <source>
        <dbReference type="Proteomes" id="UP000750334"/>
    </source>
</evidence>
<accession>A0A9P7B8J3</accession>
<protein>
    <submittedName>
        <fullName evidence="3">Uncharacterized protein</fullName>
    </submittedName>
</protein>
<feature type="region of interest" description="Disordered" evidence="2">
    <location>
        <begin position="180"/>
        <end position="209"/>
    </location>
</feature>
<dbReference type="Proteomes" id="UP000750334">
    <property type="component" value="Unassembled WGS sequence"/>
</dbReference>
<dbReference type="OrthoDB" id="4068250at2759"/>
<keyword evidence="4" id="KW-1185">Reference proteome</keyword>
<keyword evidence="1" id="KW-0175">Coiled coil</keyword>
<feature type="coiled-coil region" evidence="1">
    <location>
        <begin position="478"/>
        <end position="522"/>
    </location>
</feature>
<gene>
    <name evidence="3" type="ORF">C6P45_000724</name>
</gene>
<evidence type="ECO:0000256" key="2">
    <source>
        <dbReference type="SAM" id="MobiDB-lite"/>
    </source>
</evidence>
<dbReference type="EMBL" id="PUHR01000126">
    <property type="protein sequence ID" value="KAG0663939.1"/>
    <property type="molecule type" value="Genomic_DNA"/>
</dbReference>
<proteinExistence type="predicted"/>
<feature type="region of interest" description="Disordered" evidence="2">
    <location>
        <begin position="671"/>
        <end position="693"/>
    </location>
</feature>
<evidence type="ECO:0000313" key="3">
    <source>
        <dbReference type="EMBL" id="KAG0663939.1"/>
    </source>
</evidence>
<dbReference type="AlphaFoldDB" id="A0A9P7B8J3"/>
<name>A0A9P7B8J3_MAUEX</name>
<sequence>MLKINSPKVNDTFSDIISENQRSLQQQNNSRSLVKKKNFASINNTKEYTSPFRTDITGLQKTQLQALKTQRFPTTSATSDYNNLSTKELGFKKINDKDKRIKDIKFPQYLTENEIRQAGLINDLQGKEERLQYWNDSQLILDYTEKARKREARKNKKNLKEIGPDSTSKYYESRLKDQFEDAKVLNPPKETNDELEEDEKEKEKENATETASIPMFTNIGKLIEPTTMTTLTTLTTENFICMDSSNQSIINKNSLIDATDMTNRYKVLKKPLDPALAPKVPYSDPSLAHKTTQGQTEAAEQVNPIASPDDKEMIVKVDNYGHLSKAVYDKVMYERDVHTNYLIDFQEEQDKKYNDKIARYEAKFRKIQKKKDLIEQQMNELKEDTLGKLEVIQNKLIKDVMDSNGKFVNDKTQIMRETRLTKLKKLNECKFYYQKQKLIQGQINSLGVERNNVYDDFTDFATHMNNVSGELDGKLFRLNQINYQSDQIKKEIDGLEQKKTTLQQEIETNQNANKTNEKTLAQLKTGEHEKNKTLDNINNTITDKLALLAVVKQEAKNENLKISKLTDKINQKTKETEARMQKELDDSKANYEGIIAQNKTDLEEKIASLEENHKNEVADITKDYDDKVAELQEKIAQQQKEKEEAKTALEKKIAQQEQEKEEAKVAAAKAKLTAAPENDSLYSYETEEEIVYQ</sequence>